<feature type="domain" description="Tripartite ATP-independent periplasmic transporters DctQ component" evidence="10">
    <location>
        <begin position="37"/>
        <end position="168"/>
    </location>
</feature>
<feature type="transmembrane region" description="Helical" evidence="9">
    <location>
        <begin position="61"/>
        <end position="78"/>
    </location>
</feature>
<dbReference type="InterPro" id="IPR007387">
    <property type="entry name" value="TRAP_DctQ"/>
</dbReference>
<dbReference type="Proteomes" id="UP000246145">
    <property type="component" value="Unassembled WGS sequence"/>
</dbReference>
<keyword evidence="7 9" id="KW-0472">Membrane</keyword>
<proteinExistence type="inferred from homology"/>
<protein>
    <recommendedName>
        <fullName evidence="9">TRAP transporter small permease protein</fullName>
    </recommendedName>
</protein>
<evidence type="ECO:0000313" key="12">
    <source>
        <dbReference type="Proteomes" id="UP000246145"/>
    </source>
</evidence>
<keyword evidence="2 9" id="KW-0813">Transport</keyword>
<comment type="subunit">
    <text evidence="9">The complex comprises the extracytoplasmic solute receptor protein and the two transmembrane proteins.</text>
</comment>
<organism evidence="11 12">
    <name type="scientific">Pusillimonas noertemannii</name>
    <dbReference type="NCBI Taxonomy" id="305977"/>
    <lineage>
        <taxon>Bacteria</taxon>
        <taxon>Pseudomonadati</taxon>
        <taxon>Pseudomonadota</taxon>
        <taxon>Betaproteobacteria</taxon>
        <taxon>Burkholderiales</taxon>
        <taxon>Alcaligenaceae</taxon>
        <taxon>Pusillimonas</taxon>
    </lineage>
</organism>
<dbReference type="PANTHER" id="PTHR35011">
    <property type="entry name" value="2,3-DIKETO-L-GULONATE TRAP TRANSPORTER SMALL PERMEASE PROTEIN YIAM"/>
    <property type="match status" value="1"/>
</dbReference>
<keyword evidence="6 9" id="KW-1133">Transmembrane helix</keyword>
<reference evidence="11 12" key="1">
    <citation type="submission" date="2018-04" db="EMBL/GenBank/DDBJ databases">
        <title>Genomic Encyclopedia of Type Strains, Phase IV (KMG-IV): sequencing the most valuable type-strain genomes for metagenomic binning, comparative biology and taxonomic classification.</title>
        <authorList>
            <person name="Goeker M."/>
        </authorList>
    </citation>
    <scope>NUCLEOTIDE SEQUENCE [LARGE SCALE GENOMIC DNA]</scope>
    <source>
        <strain evidence="11 12">DSM 10065</strain>
    </source>
</reference>
<evidence type="ECO:0000256" key="2">
    <source>
        <dbReference type="ARBA" id="ARBA00022448"/>
    </source>
</evidence>
<evidence type="ECO:0000256" key="9">
    <source>
        <dbReference type="RuleBase" id="RU369079"/>
    </source>
</evidence>
<evidence type="ECO:0000256" key="4">
    <source>
        <dbReference type="ARBA" id="ARBA00022519"/>
    </source>
</evidence>
<keyword evidence="4 9" id="KW-0997">Cell inner membrane</keyword>
<dbReference type="EMBL" id="QEKO01000001">
    <property type="protein sequence ID" value="PVY68946.1"/>
    <property type="molecule type" value="Genomic_DNA"/>
</dbReference>
<gene>
    <name evidence="11" type="ORF">C7440_1361</name>
</gene>
<comment type="subcellular location">
    <subcellularLocation>
        <location evidence="1 9">Cell inner membrane</location>
        <topology evidence="1 9">Multi-pass membrane protein</topology>
    </subcellularLocation>
</comment>
<keyword evidence="12" id="KW-1185">Reference proteome</keyword>
<evidence type="ECO:0000256" key="8">
    <source>
        <dbReference type="ARBA" id="ARBA00038436"/>
    </source>
</evidence>
<evidence type="ECO:0000256" key="3">
    <source>
        <dbReference type="ARBA" id="ARBA00022475"/>
    </source>
</evidence>
<evidence type="ECO:0000256" key="1">
    <source>
        <dbReference type="ARBA" id="ARBA00004429"/>
    </source>
</evidence>
<feature type="transmembrane region" description="Helical" evidence="9">
    <location>
        <begin position="145"/>
        <end position="162"/>
    </location>
</feature>
<comment type="function">
    <text evidence="9">Part of the tripartite ATP-independent periplasmic (TRAP) transport system.</text>
</comment>
<dbReference type="InterPro" id="IPR055348">
    <property type="entry name" value="DctQ"/>
</dbReference>
<name>A0A2U1CSS2_9BURK</name>
<dbReference type="RefSeq" id="WP_017523195.1">
    <property type="nucleotide sequence ID" value="NZ_JACCEX010000008.1"/>
</dbReference>
<evidence type="ECO:0000259" key="10">
    <source>
        <dbReference type="Pfam" id="PF04290"/>
    </source>
</evidence>
<feature type="transmembrane region" description="Helical" evidence="9">
    <location>
        <begin position="21"/>
        <end position="41"/>
    </location>
</feature>
<evidence type="ECO:0000256" key="7">
    <source>
        <dbReference type="ARBA" id="ARBA00023136"/>
    </source>
</evidence>
<dbReference type="PANTHER" id="PTHR35011:SF10">
    <property type="entry name" value="TRAP TRANSPORTER SMALL PERMEASE PROTEIN"/>
    <property type="match status" value="1"/>
</dbReference>
<dbReference type="STRING" id="1231391.GCA_000308195_00821"/>
<dbReference type="GO" id="GO:0015740">
    <property type="term" value="P:C4-dicarboxylate transport"/>
    <property type="evidence" value="ECO:0007669"/>
    <property type="project" value="TreeGrafter"/>
</dbReference>
<sequence length="182" mass="20216">MNDSISIRPGLWARMDNWYGKLLNALALLACVLTGLMVVVVCADVAARGMRWGNLPWSPEVAEYMLYLSTFLASPWLLREGQHIRMDMLLRALPNKVAWSIELLMDIVGAAISSVMAAACLRTVIASANQGSLVIKILVIPEWWVLLPAAILFLILAVEFLFRLRRLWLGPKAVRQEATSAA</sequence>
<accession>A0A2U1CSS2</accession>
<dbReference type="GO" id="GO:0022857">
    <property type="term" value="F:transmembrane transporter activity"/>
    <property type="evidence" value="ECO:0007669"/>
    <property type="project" value="UniProtKB-UniRule"/>
</dbReference>
<keyword evidence="3" id="KW-1003">Cell membrane</keyword>
<evidence type="ECO:0000256" key="6">
    <source>
        <dbReference type="ARBA" id="ARBA00022989"/>
    </source>
</evidence>
<comment type="similarity">
    <text evidence="8 9">Belongs to the TRAP transporter small permease family.</text>
</comment>
<evidence type="ECO:0000256" key="5">
    <source>
        <dbReference type="ARBA" id="ARBA00022692"/>
    </source>
</evidence>
<dbReference type="AlphaFoldDB" id="A0A2U1CSS2"/>
<evidence type="ECO:0000313" key="11">
    <source>
        <dbReference type="EMBL" id="PVY68946.1"/>
    </source>
</evidence>
<dbReference type="GO" id="GO:0005886">
    <property type="term" value="C:plasma membrane"/>
    <property type="evidence" value="ECO:0007669"/>
    <property type="project" value="UniProtKB-SubCell"/>
</dbReference>
<feature type="transmembrane region" description="Helical" evidence="9">
    <location>
        <begin position="99"/>
        <end position="125"/>
    </location>
</feature>
<comment type="caution">
    <text evidence="11">The sequence shown here is derived from an EMBL/GenBank/DDBJ whole genome shotgun (WGS) entry which is preliminary data.</text>
</comment>
<keyword evidence="5 9" id="KW-0812">Transmembrane</keyword>
<dbReference type="Pfam" id="PF04290">
    <property type="entry name" value="DctQ"/>
    <property type="match status" value="1"/>
</dbReference>